<reference evidence="3 4" key="1">
    <citation type="journal article" date="2017" name="Gigascience">
        <title>Genome sequence of the small brown planthopper, Laodelphax striatellus.</title>
        <authorList>
            <person name="Zhu J."/>
            <person name="Jiang F."/>
            <person name="Wang X."/>
            <person name="Yang P."/>
            <person name="Bao Y."/>
            <person name="Zhao W."/>
            <person name="Wang W."/>
            <person name="Lu H."/>
            <person name="Wang Q."/>
            <person name="Cui N."/>
            <person name="Li J."/>
            <person name="Chen X."/>
            <person name="Luo L."/>
            <person name="Yu J."/>
            <person name="Kang L."/>
            <person name="Cui F."/>
        </authorList>
    </citation>
    <scope>NUCLEOTIDE SEQUENCE [LARGE SCALE GENOMIC DNA]</scope>
    <source>
        <strain evidence="3">Lst14</strain>
    </source>
</reference>
<keyword evidence="1" id="KW-0853">WD repeat</keyword>
<dbReference type="Pfam" id="PF00400">
    <property type="entry name" value="WD40"/>
    <property type="match status" value="3"/>
</dbReference>
<dbReference type="SMART" id="SM00320">
    <property type="entry name" value="WD40"/>
    <property type="match status" value="7"/>
</dbReference>
<dbReference type="InParanoid" id="A0A482XPF7"/>
<accession>A0A482XPF7</accession>
<dbReference type="PANTHER" id="PTHR19847">
    <property type="entry name" value="DDB1- AND CUL4-ASSOCIATED FACTOR 11"/>
    <property type="match status" value="1"/>
</dbReference>
<dbReference type="SUPFAM" id="SSF50978">
    <property type="entry name" value="WD40 repeat-like"/>
    <property type="match status" value="1"/>
</dbReference>
<dbReference type="Gene3D" id="2.130.10.10">
    <property type="entry name" value="YVTN repeat-like/Quinoprotein amine dehydrogenase"/>
    <property type="match status" value="2"/>
</dbReference>
<dbReference type="Proteomes" id="UP000291343">
    <property type="component" value="Unassembled WGS sequence"/>
</dbReference>
<evidence type="ECO:0000256" key="2">
    <source>
        <dbReference type="SAM" id="MobiDB-lite"/>
    </source>
</evidence>
<dbReference type="InterPro" id="IPR015943">
    <property type="entry name" value="WD40/YVTN_repeat-like_dom_sf"/>
</dbReference>
<gene>
    <name evidence="3" type="ORF">LSTR_LSTR002091</name>
</gene>
<feature type="region of interest" description="Disordered" evidence="2">
    <location>
        <begin position="1"/>
        <end position="20"/>
    </location>
</feature>
<feature type="repeat" description="WD" evidence="1">
    <location>
        <begin position="319"/>
        <end position="353"/>
    </location>
</feature>
<sequence>MDSDSSSVSSNESQAEAEQESDLTAVVEFLVASGHFFQVISPANGVDDDDYYKTKPDRSKLKRDTTILDNSEISLATKQASGHIHAIPKRRPTNVVNMINARQEGMFGSTTFTRGDKCRISNERLPKRMRMLDSFDSKAFCGVYSQDGDRFLVAAQDRLIRLYDCKNGFFKRSAVIKAKDVGWSILDTAFSPDGNCVAYSSWSENIHILKLNDSIDQNEPVQVTLQLLPEERRFCIFSLVFSADGNEVLGGANDGNLYVYDRTLNRRTLKINSHSADVNTVAFADSSSQILYSGGDDGFCKVWDRRTLNERKPVPVGVLAGHVDGITYIDSRGDGRHFISNSKDQTIKLWDIRKFSSKDAQIEANKELFRFEWDYRWQKVPRKLIHGRSKLQGDTSLMTYRGHLVLQTLIRCHFSPAFTTGQSFIITGCATGQALVYDTLTGEIVKEYDGHVCCVRDVAWHPYRSEIVTTSWDNSIRCWSHDYEASCQSGGDLDDGGDGDAGDLDSIARQPLRRSKRLAEKRSNSAAQASSTTRSGQNAIHKCFRGCKWQSGFSRFGMKLILEESIS</sequence>
<dbReference type="FunCoup" id="A0A482XPF7">
    <property type="interactions" value="500"/>
</dbReference>
<keyword evidence="4" id="KW-1185">Reference proteome</keyword>
<dbReference type="GO" id="GO:0043161">
    <property type="term" value="P:proteasome-mediated ubiquitin-dependent protein catabolic process"/>
    <property type="evidence" value="ECO:0007669"/>
    <property type="project" value="TreeGrafter"/>
</dbReference>
<dbReference type="PROSITE" id="PS50082">
    <property type="entry name" value="WD_REPEATS_2"/>
    <property type="match status" value="3"/>
</dbReference>
<organism evidence="3 4">
    <name type="scientific">Laodelphax striatellus</name>
    <name type="common">Small brown planthopper</name>
    <name type="synonym">Delphax striatella</name>
    <dbReference type="NCBI Taxonomy" id="195883"/>
    <lineage>
        <taxon>Eukaryota</taxon>
        <taxon>Metazoa</taxon>
        <taxon>Ecdysozoa</taxon>
        <taxon>Arthropoda</taxon>
        <taxon>Hexapoda</taxon>
        <taxon>Insecta</taxon>
        <taxon>Pterygota</taxon>
        <taxon>Neoptera</taxon>
        <taxon>Paraneoptera</taxon>
        <taxon>Hemiptera</taxon>
        <taxon>Auchenorrhyncha</taxon>
        <taxon>Fulgoroidea</taxon>
        <taxon>Delphacidae</taxon>
        <taxon>Criomorphinae</taxon>
        <taxon>Laodelphax</taxon>
    </lineage>
</organism>
<dbReference type="InterPro" id="IPR036322">
    <property type="entry name" value="WD40_repeat_dom_sf"/>
</dbReference>
<dbReference type="OrthoDB" id="63070at2759"/>
<dbReference type="PANTHER" id="PTHR19847:SF7">
    <property type="entry name" value="DDB1- AND CUL4-ASSOCIATED FACTOR 11"/>
    <property type="match status" value="1"/>
</dbReference>
<dbReference type="AlphaFoldDB" id="A0A482XPF7"/>
<dbReference type="GO" id="GO:0080008">
    <property type="term" value="C:Cul4-RING E3 ubiquitin ligase complex"/>
    <property type="evidence" value="ECO:0007669"/>
    <property type="project" value="TreeGrafter"/>
</dbReference>
<proteinExistence type="predicted"/>
<name>A0A482XPF7_LAOST</name>
<evidence type="ECO:0000313" key="3">
    <source>
        <dbReference type="EMBL" id="RZF48025.1"/>
    </source>
</evidence>
<evidence type="ECO:0000256" key="1">
    <source>
        <dbReference type="PROSITE-ProRule" id="PRU00221"/>
    </source>
</evidence>
<dbReference type="EMBL" id="QKKF02002849">
    <property type="protein sequence ID" value="RZF48025.1"/>
    <property type="molecule type" value="Genomic_DNA"/>
</dbReference>
<evidence type="ECO:0000313" key="4">
    <source>
        <dbReference type="Proteomes" id="UP000291343"/>
    </source>
</evidence>
<dbReference type="SMR" id="A0A482XPF7"/>
<feature type="repeat" description="WD" evidence="1">
    <location>
        <begin position="448"/>
        <end position="480"/>
    </location>
</feature>
<dbReference type="InterPro" id="IPR051859">
    <property type="entry name" value="DCAF"/>
</dbReference>
<evidence type="ECO:0008006" key="5">
    <source>
        <dbReference type="Google" id="ProtNLM"/>
    </source>
</evidence>
<dbReference type="PROSITE" id="PS50294">
    <property type="entry name" value="WD_REPEATS_REGION"/>
    <property type="match status" value="3"/>
</dbReference>
<dbReference type="STRING" id="195883.A0A482XPF7"/>
<feature type="compositionally biased region" description="Low complexity" evidence="2">
    <location>
        <begin position="1"/>
        <end position="14"/>
    </location>
</feature>
<protein>
    <recommendedName>
        <fullName evidence="5">DDB1- and CUL4-associated factor 11</fullName>
    </recommendedName>
</protein>
<dbReference type="InterPro" id="IPR001680">
    <property type="entry name" value="WD40_rpt"/>
</dbReference>
<feature type="repeat" description="WD" evidence="1">
    <location>
        <begin position="271"/>
        <end position="304"/>
    </location>
</feature>
<comment type="caution">
    <text evidence="3">The sequence shown here is derived from an EMBL/GenBank/DDBJ whole genome shotgun (WGS) entry which is preliminary data.</text>
</comment>